<dbReference type="AlphaFoldDB" id="A0A4Y7KXE0"/>
<dbReference type="Proteomes" id="UP000316621">
    <property type="component" value="Chromosome 9"/>
</dbReference>
<accession>A0A4Y7KXE0</accession>
<protein>
    <submittedName>
        <fullName evidence="1">Uncharacterized protein</fullName>
    </submittedName>
</protein>
<gene>
    <name evidence="1" type="ORF">C5167_000982</name>
</gene>
<evidence type="ECO:0000313" key="2">
    <source>
        <dbReference type="Proteomes" id="UP000316621"/>
    </source>
</evidence>
<reference evidence="1 2" key="1">
    <citation type="journal article" date="2018" name="Science">
        <title>The opium poppy genome and morphinan production.</title>
        <authorList>
            <person name="Guo L."/>
            <person name="Winzer T."/>
            <person name="Yang X."/>
            <person name="Li Y."/>
            <person name="Ning Z."/>
            <person name="He Z."/>
            <person name="Teodor R."/>
            <person name="Lu Y."/>
            <person name="Bowser T.A."/>
            <person name="Graham I.A."/>
            <person name="Ye K."/>
        </authorList>
    </citation>
    <scope>NUCLEOTIDE SEQUENCE [LARGE SCALE GENOMIC DNA]</scope>
    <source>
        <strain evidence="2">cv. HN1</strain>
        <tissue evidence="1">Leaves</tissue>
    </source>
</reference>
<keyword evidence="2" id="KW-1185">Reference proteome</keyword>
<organism evidence="1 2">
    <name type="scientific">Papaver somniferum</name>
    <name type="common">Opium poppy</name>
    <dbReference type="NCBI Taxonomy" id="3469"/>
    <lineage>
        <taxon>Eukaryota</taxon>
        <taxon>Viridiplantae</taxon>
        <taxon>Streptophyta</taxon>
        <taxon>Embryophyta</taxon>
        <taxon>Tracheophyta</taxon>
        <taxon>Spermatophyta</taxon>
        <taxon>Magnoliopsida</taxon>
        <taxon>Ranunculales</taxon>
        <taxon>Papaveraceae</taxon>
        <taxon>Papaveroideae</taxon>
        <taxon>Papaver</taxon>
    </lineage>
</organism>
<dbReference type="Gramene" id="RZC76858">
    <property type="protein sequence ID" value="RZC76858"/>
    <property type="gene ID" value="C5167_000982"/>
</dbReference>
<name>A0A4Y7KXE0_PAPSO</name>
<proteinExistence type="predicted"/>
<sequence>MAFSNCVSSVIWREVPEGSQLRQTEQLQIAQKKKQCQQRCHSAVHRWTKLSLCQGGGSGAPLAVWLKSRLFYRRRDMALSRTVKIAFLLPMSINDKVLSSSVYMKAIEHQAKQLANSVPCKMVS</sequence>
<evidence type="ECO:0000313" key="1">
    <source>
        <dbReference type="EMBL" id="RZC76858.1"/>
    </source>
</evidence>
<dbReference type="EMBL" id="CM010723">
    <property type="protein sequence ID" value="RZC76858.1"/>
    <property type="molecule type" value="Genomic_DNA"/>
</dbReference>